<dbReference type="EMBL" id="FQWO01000001">
    <property type="protein sequence ID" value="SHG26699.1"/>
    <property type="molecule type" value="Genomic_DNA"/>
</dbReference>
<sequence length="221" mass="25293">MCFSASASFGAAIILSAISISTIKKVEKPSQIYFACIPLLFCAQQLSEGFLWLALTQPAYALFQNITTYIFLFFAQILWPVWLPFSLYKLENNSRIKQKIKLFLGMGILVSFYLAYCLISFDVKAEIVGYHISYIQNYPILFGNYGDLLYIMATTLPPLISSIKRMWTLGATIFISYVFTLFFYADYVISVWCFFASAISVAVLYLIMQMKHPTKKISLKY</sequence>
<organism evidence="3 4">
    <name type="scientific">Flavobacterium granuli</name>
    <dbReference type="NCBI Taxonomy" id="280093"/>
    <lineage>
        <taxon>Bacteria</taxon>
        <taxon>Pseudomonadati</taxon>
        <taxon>Bacteroidota</taxon>
        <taxon>Flavobacteriia</taxon>
        <taxon>Flavobacteriales</taxon>
        <taxon>Flavobacteriaceae</taxon>
        <taxon>Flavobacterium</taxon>
    </lineage>
</organism>
<proteinExistence type="predicted"/>
<evidence type="ECO:0000313" key="3">
    <source>
        <dbReference type="EMBL" id="SHG26699.1"/>
    </source>
</evidence>
<feature type="transmembrane region" description="Helical" evidence="1">
    <location>
        <begin position="189"/>
        <end position="208"/>
    </location>
</feature>
<feature type="transmembrane region" description="Helical" evidence="1">
    <location>
        <begin position="6"/>
        <end position="23"/>
    </location>
</feature>
<dbReference type="STRING" id="280093.SAMN05443373_101215"/>
<dbReference type="EMBL" id="PVUB01000001">
    <property type="protein sequence ID" value="PRZ27932.1"/>
    <property type="molecule type" value="Genomic_DNA"/>
</dbReference>
<evidence type="ECO:0000313" key="2">
    <source>
        <dbReference type="EMBL" id="PRZ27932.1"/>
    </source>
</evidence>
<dbReference type="Proteomes" id="UP000184384">
    <property type="component" value="Unassembled WGS sequence"/>
</dbReference>
<dbReference type="OrthoDB" id="8441457at2"/>
<evidence type="ECO:0000313" key="5">
    <source>
        <dbReference type="Proteomes" id="UP000237771"/>
    </source>
</evidence>
<reference evidence="4" key="1">
    <citation type="submission" date="2016-11" db="EMBL/GenBank/DDBJ databases">
        <authorList>
            <person name="Varghese N."/>
            <person name="Submissions S."/>
        </authorList>
    </citation>
    <scope>NUCLEOTIDE SEQUENCE [LARGE SCALE GENOMIC DNA]</scope>
    <source>
        <strain evidence="4">DSM 19729</strain>
    </source>
</reference>
<feature type="transmembrane region" description="Helical" evidence="1">
    <location>
        <begin position="100"/>
        <end position="121"/>
    </location>
</feature>
<dbReference type="Proteomes" id="UP000237771">
    <property type="component" value="Unassembled WGS sequence"/>
</dbReference>
<keyword evidence="1" id="KW-0812">Transmembrane</keyword>
<reference evidence="2 5" key="3">
    <citation type="submission" date="2018-03" db="EMBL/GenBank/DDBJ databases">
        <title>Genomic Encyclopedia of Archaeal and Bacterial Type Strains, Phase II (KMG-II): from individual species to whole genera.</title>
        <authorList>
            <person name="Goeker M."/>
        </authorList>
    </citation>
    <scope>NUCLEOTIDE SEQUENCE [LARGE SCALE GENOMIC DNA]</scope>
    <source>
        <strain evidence="2 5">DSM 17797</strain>
    </source>
</reference>
<reference evidence="3" key="2">
    <citation type="submission" date="2016-11" db="EMBL/GenBank/DDBJ databases">
        <authorList>
            <person name="Jaros S."/>
            <person name="Januszkiewicz K."/>
            <person name="Wedrychowicz H."/>
        </authorList>
    </citation>
    <scope>NUCLEOTIDE SEQUENCE [LARGE SCALE GENOMIC DNA]</scope>
    <source>
        <strain evidence="3">DSM 19729</strain>
    </source>
</reference>
<protein>
    <submittedName>
        <fullName evidence="3">Uncharacterized protein</fullName>
    </submittedName>
</protein>
<feature type="transmembrane region" description="Helical" evidence="1">
    <location>
        <begin position="141"/>
        <end position="159"/>
    </location>
</feature>
<dbReference type="Pfam" id="PF20334">
    <property type="entry name" value="DUF6629"/>
    <property type="match status" value="1"/>
</dbReference>
<dbReference type="RefSeq" id="WP_072938444.1">
    <property type="nucleotide sequence ID" value="NZ_FQWO01000001.1"/>
</dbReference>
<keyword evidence="1" id="KW-1133">Transmembrane helix</keyword>
<feature type="transmembrane region" description="Helical" evidence="1">
    <location>
        <begin position="66"/>
        <end position="88"/>
    </location>
</feature>
<feature type="transmembrane region" description="Helical" evidence="1">
    <location>
        <begin position="166"/>
        <end position="183"/>
    </location>
</feature>
<name>A0A1M5IF49_9FLAO</name>
<evidence type="ECO:0000313" key="4">
    <source>
        <dbReference type="Proteomes" id="UP000184384"/>
    </source>
</evidence>
<accession>A0A1M5IF49</accession>
<keyword evidence="1" id="KW-0472">Membrane</keyword>
<gene>
    <name evidence="2" type="ORF">BC624_101215</name>
    <name evidence="3" type="ORF">SAMN05443373_101215</name>
</gene>
<keyword evidence="5" id="KW-1185">Reference proteome</keyword>
<dbReference type="InterPro" id="IPR046737">
    <property type="entry name" value="DUF6629"/>
</dbReference>
<dbReference type="AlphaFoldDB" id="A0A1M5IF49"/>
<evidence type="ECO:0000256" key="1">
    <source>
        <dbReference type="SAM" id="Phobius"/>
    </source>
</evidence>
<feature type="transmembrane region" description="Helical" evidence="1">
    <location>
        <begin position="32"/>
        <end position="54"/>
    </location>
</feature>